<evidence type="ECO:0000256" key="4">
    <source>
        <dbReference type="ARBA" id="ARBA00022475"/>
    </source>
</evidence>
<dbReference type="InterPro" id="IPR004770">
    <property type="entry name" value="Na/H_antiport_NhaC"/>
</dbReference>
<dbReference type="Proteomes" id="UP000229730">
    <property type="component" value="Unassembled WGS sequence"/>
</dbReference>
<gene>
    <name evidence="11" type="primary">nhaC</name>
    <name evidence="11" type="ORF">CRD36_01180</name>
</gene>
<dbReference type="PANTHER" id="PTHR33451">
    <property type="entry name" value="MALATE-2H(+)/NA(+)-LACTATE ANTIPORTER"/>
    <property type="match status" value="1"/>
</dbReference>
<feature type="domain" description="Na+/H+ antiporter NhaC-like C-terminal" evidence="10">
    <location>
        <begin position="175"/>
        <end position="482"/>
    </location>
</feature>
<reference evidence="11 12" key="1">
    <citation type="submission" date="2017-10" db="EMBL/GenBank/DDBJ databases">
        <title>Frigbacter circumglobatus gen. nov. sp. nov., isolated from sediment cultured in situ.</title>
        <authorList>
            <person name="Zhao Z."/>
        </authorList>
    </citation>
    <scope>NUCLEOTIDE SEQUENCE [LARGE SCALE GENOMIC DNA]</scope>
    <source>
        <strain evidence="11 12">ZYL</strain>
    </source>
</reference>
<evidence type="ECO:0000256" key="5">
    <source>
        <dbReference type="ARBA" id="ARBA00022692"/>
    </source>
</evidence>
<accession>A0A2G4YW24</accession>
<evidence type="ECO:0000256" key="9">
    <source>
        <dbReference type="SAM" id="Phobius"/>
    </source>
</evidence>
<dbReference type="RefSeq" id="WP_099470902.1">
    <property type="nucleotide sequence ID" value="NZ_CP041025.1"/>
</dbReference>
<dbReference type="FunCoup" id="A0A2G4YW24">
    <property type="interactions" value="273"/>
</dbReference>
<feature type="transmembrane region" description="Helical" evidence="9">
    <location>
        <begin position="275"/>
        <end position="294"/>
    </location>
</feature>
<dbReference type="InterPro" id="IPR052180">
    <property type="entry name" value="NhaC_Na-H+_Antiporter"/>
</dbReference>
<evidence type="ECO:0000256" key="3">
    <source>
        <dbReference type="ARBA" id="ARBA00022449"/>
    </source>
</evidence>
<protein>
    <submittedName>
        <fullName evidence="11">Na+/H+ antiporter NhaC</fullName>
    </submittedName>
</protein>
<feature type="transmembrane region" description="Helical" evidence="9">
    <location>
        <begin position="249"/>
        <end position="268"/>
    </location>
</feature>
<dbReference type="OrthoDB" id="9762978at2"/>
<feature type="transmembrane region" description="Helical" evidence="9">
    <location>
        <begin position="20"/>
        <end position="42"/>
    </location>
</feature>
<dbReference type="GO" id="GO:0015297">
    <property type="term" value="F:antiporter activity"/>
    <property type="evidence" value="ECO:0007669"/>
    <property type="project" value="UniProtKB-KW"/>
</dbReference>
<keyword evidence="12" id="KW-1185">Reference proteome</keyword>
<comment type="caution">
    <text evidence="11">The sequence shown here is derived from an EMBL/GenBank/DDBJ whole genome shotgun (WGS) entry which is preliminary data.</text>
</comment>
<feature type="transmembrane region" description="Helical" evidence="9">
    <location>
        <begin position="78"/>
        <end position="105"/>
    </location>
</feature>
<evidence type="ECO:0000256" key="2">
    <source>
        <dbReference type="ARBA" id="ARBA00022448"/>
    </source>
</evidence>
<keyword evidence="4" id="KW-1003">Cell membrane</keyword>
<dbReference type="EMBL" id="PDEM01000007">
    <property type="protein sequence ID" value="PHZ86525.1"/>
    <property type="molecule type" value="Genomic_DNA"/>
</dbReference>
<name>A0A2G4YW24_9PROT</name>
<feature type="transmembrane region" description="Helical" evidence="9">
    <location>
        <begin position="209"/>
        <end position="229"/>
    </location>
</feature>
<organism evidence="11 12">
    <name type="scientific">Paremcibacter congregatus</name>
    <dbReference type="NCBI Taxonomy" id="2043170"/>
    <lineage>
        <taxon>Bacteria</taxon>
        <taxon>Pseudomonadati</taxon>
        <taxon>Pseudomonadota</taxon>
        <taxon>Alphaproteobacteria</taxon>
        <taxon>Emcibacterales</taxon>
        <taxon>Emcibacteraceae</taxon>
        <taxon>Paremcibacter</taxon>
    </lineage>
</organism>
<dbReference type="InterPro" id="IPR018461">
    <property type="entry name" value="Na/H_Antiport_NhaC-like_C"/>
</dbReference>
<dbReference type="PANTHER" id="PTHR33451:SF3">
    <property type="entry name" value="MALATE-2H(+)_NA(+)-LACTATE ANTIPORTER"/>
    <property type="match status" value="1"/>
</dbReference>
<evidence type="ECO:0000313" key="11">
    <source>
        <dbReference type="EMBL" id="PHZ86525.1"/>
    </source>
</evidence>
<dbReference type="GO" id="GO:0005886">
    <property type="term" value="C:plasma membrane"/>
    <property type="evidence" value="ECO:0007669"/>
    <property type="project" value="UniProtKB-SubCell"/>
</dbReference>
<dbReference type="InParanoid" id="A0A2G4YW24"/>
<evidence type="ECO:0000256" key="8">
    <source>
        <dbReference type="ARBA" id="ARBA00038435"/>
    </source>
</evidence>
<sequence length="511" mass="53737">MPESSVENVPLQIPPRLPSLWDALVPLITLIILLSSSVYFYGADSSSGANQIALFVASGVAMLIAMKNGHRWHALEGAIANGVSVTVNAILILLMVGAVIGAWIISGTVPAMIYYGLKLIDPSAFYLTTCVVCALASLSIGSSWSVIGTIGLGLFGVATSLGISQEITAGAIISGAYFGDKMSPLSDTTNLAPAVAGTDIFTHIRHMTWTTVPAITIALVVYGVLGLGIEGGAPAAGVDQKLLYLEQVFHVGPHLLVPILVVIILAACKFPALPAMLLSASAGIVVSLVFQQPLLLDFAASDNLHDVAVMIKGVWTALFDGYVATTPDAELNELLSRGGMSSILNTIWLVIAAMMFGSIMEHAGLLQRLIAGVMSQVTSTGSLIVATVCTCIGVNVIAADQYISIVLPARMYRVEFKKKNLAPQNLSRTLEDAGTVTSPLVPWNTCGAFISGVLGISAFAYAPYCFFNILSPIMTSLYGILNFKVTLLDSEVEVDQNFIPKDSAVGQSRAS</sequence>
<dbReference type="AlphaFoldDB" id="A0A2G4YW24"/>
<evidence type="ECO:0000256" key="6">
    <source>
        <dbReference type="ARBA" id="ARBA00022989"/>
    </source>
</evidence>
<keyword evidence="2" id="KW-0813">Transport</keyword>
<keyword evidence="5 9" id="KW-0812">Transmembrane</keyword>
<feature type="transmembrane region" description="Helical" evidence="9">
    <location>
        <begin position="448"/>
        <end position="470"/>
    </location>
</feature>
<keyword evidence="7 9" id="KW-0472">Membrane</keyword>
<evidence type="ECO:0000259" key="10">
    <source>
        <dbReference type="Pfam" id="PF03553"/>
    </source>
</evidence>
<proteinExistence type="inferred from homology"/>
<feature type="transmembrane region" description="Helical" evidence="9">
    <location>
        <begin position="48"/>
        <end position="66"/>
    </location>
</feature>
<keyword evidence="6 9" id="KW-1133">Transmembrane helix</keyword>
<evidence type="ECO:0000313" key="12">
    <source>
        <dbReference type="Proteomes" id="UP000229730"/>
    </source>
</evidence>
<feature type="transmembrane region" description="Helical" evidence="9">
    <location>
        <begin position="342"/>
        <end position="360"/>
    </location>
</feature>
<keyword evidence="3" id="KW-0050">Antiport</keyword>
<evidence type="ECO:0000256" key="7">
    <source>
        <dbReference type="ARBA" id="ARBA00023136"/>
    </source>
</evidence>
<comment type="similarity">
    <text evidence="8">Belongs to the NhaC Na(+)/H(+) (TC 2.A.35) antiporter family.</text>
</comment>
<dbReference type="Pfam" id="PF03553">
    <property type="entry name" value="Na_H_antiporter"/>
    <property type="match status" value="1"/>
</dbReference>
<evidence type="ECO:0000256" key="1">
    <source>
        <dbReference type="ARBA" id="ARBA00004651"/>
    </source>
</evidence>
<comment type="subcellular location">
    <subcellularLocation>
        <location evidence="1">Cell membrane</location>
        <topology evidence="1">Multi-pass membrane protein</topology>
    </subcellularLocation>
</comment>
<feature type="transmembrane region" description="Helical" evidence="9">
    <location>
        <begin position="125"/>
        <end position="155"/>
    </location>
</feature>
<feature type="transmembrane region" description="Helical" evidence="9">
    <location>
        <begin position="381"/>
        <end position="403"/>
    </location>
</feature>
<dbReference type="NCBIfam" id="TIGR00931">
    <property type="entry name" value="antiport_nhaC"/>
    <property type="match status" value="1"/>
</dbReference>